<gene>
    <name evidence="1" type="ORF">TBRA_LOCUS5144</name>
</gene>
<dbReference type="EMBL" id="CADCXV010000702">
    <property type="protein sequence ID" value="CAB0033227.1"/>
    <property type="molecule type" value="Genomic_DNA"/>
</dbReference>
<keyword evidence="2" id="KW-1185">Reference proteome</keyword>
<protein>
    <submittedName>
        <fullName evidence="1">Uncharacterized protein</fullName>
    </submittedName>
</protein>
<reference evidence="1 2" key="1">
    <citation type="submission" date="2020-02" db="EMBL/GenBank/DDBJ databases">
        <authorList>
            <person name="Ferguson B K."/>
        </authorList>
    </citation>
    <scope>NUCLEOTIDE SEQUENCE [LARGE SCALE GENOMIC DNA]</scope>
</reference>
<proteinExistence type="predicted"/>
<evidence type="ECO:0000313" key="2">
    <source>
        <dbReference type="Proteomes" id="UP000479190"/>
    </source>
</evidence>
<accession>A0A6H5I9U9</accession>
<name>A0A6H5I9U9_9HYME</name>
<organism evidence="1 2">
    <name type="scientific">Trichogramma brassicae</name>
    <dbReference type="NCBI Taxonomy" id="86971"/>
    <lineage>
        <taxon>Eukaryota</taxon>
        <taxon>Metazoa</taxon>
        <taxon>Ecdysozoa</taxon>
        <taxon>Arthropoda</taxon>
        <taxon>Hexapoda</taxon>
        <taxon>Insecta</taxon>
        <taxon>Pterygota</taxon>
        <taxon>Neoptera</taxon>
        <taxon>Endopterygota</taxon>
        <taxon>Hymenoptera</taxon>
        <taxon>Apocrita</taxon>
        <taxon>Proctotrupomorpha</taxon>
        <taxon>Chalcidoidea</taxon>
        <taxon>Trichogrammatidae</taxon>
        <taxon>Trichogramma</taxon>
    </lineage>
</organism>
<sequence>MQIATAPGHEFLTNRARLAAYTLETRGRRRSYAMAEALSIILSFFFGRAVCISHGKKHDNDDDDDDDSGGVTHHEDNHRVVGTCLKFRRRYYPPPGKRKKNNKQKRKYTDTLEPCLSRSYTTTTTAPRTNFKIPKTRKKNPSCDRIFRGSRVPCKVFDDFLEQKFVNVTQYTSDENVYN</sequence>
<dbReference type="AlphaFoldDB" id="A0A6H5I9U9"/>
<evidence type="ECO:0000313" key="1">
    <source>
        <dbReference type="EMBL" id="CAB0033227.1"/>
    </source>
</evidence>
<dbReference type="Proteomes" id="UP000479190">
    <property type="component" value="Unassembled WGS sequence"/>
</dbReference>